<dbReference type="GeneID" id="34457135"/>
<evidence type="ECO:0000256" key="1">
    <source>
        <dbReference type="SAM" id="Phobius"/>
    </source>
</evidence>
<sequence length="65" mass="7263">MQYLTGLSIARVVPGLILYFLLHAPSYYIDYTNIFLVLSFNMAIEISRSVFFSLSPANDLALDSG</sequence>
<gene>
    <name evidence="2" type="ORF">ASPGLDRAFT_1292423</name>
</gene>
<dbReference type="RefSeq" id="XP_022402605.1">
    <property type="nucleotide sequence ID" value="XM_022540874.1"/>
</dbReference>
<name>A0A1L9VPT9_ASPGL</name>
<dbReference type="VEuPathDB" id="FungiDB:ASPGLDRAFT_1292423"/>
<feature type="transmembrane region" description="Helical" evidence="1">
    <location>
        <begin position="6"/>
        <end position="22"/>
    </location>
</feature>
<dbReference type="Proteomes" id="UP000184300">
    <property type="component" value="Unassembled WGS sequence"/>
</dbReference>
<dbReference type="AlphaFoldDB" id="A0A1L9VPT9"/>
<dbReference type="EMBL" id="KV878893">
    <property type="protein sequence ID" value="OJJ85911.1"/>
    <property type="molecule type" value="Genomic_DNA"/>
</dbReference>
<keyword evidence="1" id="KW-0472">Membrane</keyword>
<keyword evidence="3" id="KW-1185">Reference proteome</keyword>
<reference evidence="3" key="1">
    <citation type="journal article" date="2017" name="Genome Biol.">
        <title>Comparative genomics reveals high biological diversity and specific adaptations in the industrially and medically important fungal genus Aspergillus.</title>
        <authorList>
            <person name="de Vries R.P."/>
            <person name="Riley R."/>
            <person name="Wiebenga A."/>
            <person name="Aguilar-Osorio G."/>
            <person name="Amillis S."/>
            <person name="Uchima C.A."/>
            <person name="Anderluh G."/>
            <person name="Asadollahi M."/>
            <person name="Askin M."/>
            <person name="Barry K."/>
            <person name="Battaglia E."/>
            <person name="Bayram O."/>
            <person name="Benocci T."/>
            <person name="Braus-Stromeyer S.A."/>
            <person name="Caldana C."/>
            <person name="Canovas D."/>
            <person name="Cerqueira G.C."/>
            <person name="Chen F."/>
            <person name="Chen W."/>
            <person name="Choi C."/>
            <person name="Clum A."/>
            <person name="Dos Santos R.A."/>
            <person name="Damasio A.R."/>
            <person name="Diallinas G."/>
            <person name="Emri T."/>
            <person name="Fekete E."/>
            <person name="Flipphi M."/>
            <person name="Freyberg S."/>
            <person name="Gallo A."/>
            <person name="Gournas C."/>
            <person name="Habgood R."/>
            <person name="Hainaut M."/>
            <person name="Harispe M.L."/>
            <person name="Henrissat B."/>
            <person name="Hilden K.S."/>
            <person name="Hope R."/>
            <person name="Hossain A."/>
            <person name="Karabika E."/>
            <person name="Karaffa L."/>
            <person name="Karanyi Z."/>
            <person name="Krasevec N."/>
            <person name="Kuo A."/>
            <person name="Kusch H."/>
            <person name="LaButti K."/>
            <person name="Lagendijk E.L."/>
            <person name="Lapidus A."/>
            <person name="Levasseur A."/>
            <person name="Lindquist E."/>
            <person name="Lipzen A."/>
            <person name="Logrieco A.F."/>
            <person name="MacCabe A."/>
            <person name="Maekelae M.R."/>
            <person name="Malavazi I."/>
            <person name="Melin P."/>
            <person name="Meyer V."/>
            <person name="Mielnichuk N."/>
            <person name="Miskei M."/>
            <person name="Molnar A.P."/>
            <person name="Mule G."/>
            <person name="Ngan C.Y."/>
            <person name="Orejas M."/>
            <person name="Orosz E."/>
            <person name="Ouedraogo J.P."/>
            <person name="Overkamp K.M."/>
            <person name="Park H.-S."/>
            <person name="Perrone G."/>
            <person name="Piumi F."/>
            <person name="Punt P.J."/>
            <person name="Ram A.F."/>
            <person name="Ramon A."/>
            <person name="Rauscher S."/>
            <person name="Record E."/>
            <person name="Riano-Pachon D.M."/>
            <person name="Robert V."/>
            <person name="Roehrig J."/>
            <person name="Ruller R."/>
            <person name="Salamov A."/>
            <person name="Salih N.S."/>
            <person name="Samson R.A."/>
            <person name="Sandor E."/>
            <person name="Sanguinetti M."/>
            <person name="Schuetze T."/>
            <person name="Sepcic K."/>
            <person name="Shelest E."/>
            <person name="Sherlock G."/>
            <person name="Sophianopoulou V."/>
            <person name="Squina F.M."/>
            <person name="Sun H."/>
            <person name="Susca A."/>
            <person name="Todd R.B."/>
            <person name="Tsang A."/>
            <person name="Unkles S.E."/>
            <person name="van de Wiele N."/>
            <person name="van Rossen-Uffink D."/>
            <person name="Oliveira J.V."/>
            <person name="Vesth T.C."/>
            <person name="Visser J."/>
            <person name="Yu J.-H."/>
            <person name="Zhou M."/>
            <person name="Andersen M.R."/>
            <person name="Archer D.B."/>
            <person name="Baker S.E."/>
            <person name="Benoit I."/>
            <person name="Brakhage A.A."/>
            <person name="Braus G.H."/>
            <person name="Fischer R."/>
            <person name="Frisvad J.C."/>
            <person name="Goldman G.H."/>
            <person name="Houbraken J."/>
            <person name="Oakley B."/>
            <person name="Pocsi I."/>
            <person name="Scazzocchio C."/>
            <person name="Seiboth B."/>
            <person name="vanKuyk P.A."/>
            <person name="Wortman J."/>
            <person name="Dyer P.S."/>
            <person name="Grigoriev I.V."/>
        </authorList>
    </citation>
    <scope>NUCLEOTIDE SEQUENCE [LARGE SCALE GENOMIC DNA]</scope>
    <source>
        <strain evidence="3">CBS 516.65</strain>
    </source>
</reference>
<protein>
    <submittedName>
        <fullName evidence="2">Uncharacterized protein</fullName>
    </submittedName>
</protein>
<evidence type="ECO:0000313" key="2">
    <source>
        <dbReference type="EMBL" id="OJJ85911.1"/>
    </source>
</evidence>
<keyword evidence="1" id="KW-1133">Transmembrane helix</keyword>
<evidence type="ECO:0000313" key="3">
    <source>
        <dbReference type="Proteomes" id="UP000184300"/>
    </source>
</evidence>
<organism evidence="2 3">
    <name type="scientific">Aspergillus glaucus CBS 516.65</name>
    <dbReference type="NCBI Taxonomy" id="1160497"/>
    <lineage>
        <taxon>Eukaryota</taxon>
        <taxon>Fungi</taxon>
        <taxon>Dikarya</taxon>
        <taxon>Ascomycota</taxon>
        <taxon>Pezizomycotina</taxon>
        <taxon>Eurotiomycetes</taxon>
        <taxon>Eurotiomycetidae</taxon>
        <taxon>Eurotiales</taxon>
        <taxon>Aspergillaceae</taxon>
        <taxon>Aspergillus</taxon>
        <taxon>Aspergillus subgen. Aspergillus</taxon>
    </lineage>
</organism>
<proteinExistence type="predicted"/>
<keyword evidence="1" id="KW-0812">Transmembrane</keyword>
<accession>A0A1L9VPT9</accession>